<evidence type="ECO:0000313" key="2">
    <source>
        <dbReference type="Proteomes" id="UP000278627"/>
    </source>
</evidence>
<sequence>MPYQVEQHYIAYKAQKIIHYTKTHCYNVEQSQIVRRCVPVPSRDIAHGTAYFDLKGGGSDKGDVYIYMLYGY</sequence>
<dbReference type="EMBL" id="UZAD01000184">
    <property type="protein sequence ID" value="VDN83032.1"/>
    <property type="molecule type" value="Genomic_DNA"/>
</dbReference>
<organism evidence="3">
    <name type="scientific">Brugia pahangi</name>
    <name type="common">Filarial nematode worm</name>
    <dbReference type="NCBI Taxonomy" id="6280"/>
    <lineage>
        <taxon>Eukaryota</taxon>
        <taxon>Metazoa</taxon>
        <taxon>Ecdysozoa</taxon>
        <taxon>Nematoda</taxon>
        <taxon>Chromadorea</taxon>
        <taxon>Rhabditida</taxon>
        <taxon>Spirurina</taxon>
        <taxon>Spiruromorpha</taxon>
        <taxon>Filarioidea</taxon>
        <taxon>Onchocercidae</taxon>
        <taxon>Brugia</taxon>
    </lineage>
</organism>
<evidence type="ECO:0000313" key="3">
    <source>
        <dbReference type="WBParaSite" id="BPAG_0000186501-mRNA-1"/>
    </source>
</evidence>
<name>A0A0N4T142_BRUPA</name>
<evidence type="ECO:0000313" key="1">
    <source>
        <dbReference type="EMBL" id="VDN83032.1"/>
    </source>
</evidence>
<proteinExistence type="predicted"/>
<dbReference type="WBParaSite" id="BPAG_0000186501-mRNA-1">
    <property type="protein sequence ID" value="BPAG_0000186501-mRNA-1"/>
    <property type="gene ID" value="BPAG_0000186501"/>
</dbReference>
<protein>
    <submittedName>
        <fullName evidence="3">Astacin domain-containing protein</fullName>
    </submittedName>
</protein>
<gene>
    <name evidence="1" type="ORF">BPAG_LOCUS1846</name>
</gene>
<dbReference type="Proteomes" id="UP000278627">
    <property type="component" value="Unassembled WGS sequence"/>
</dbReference>
<accession>A0A0N4T142</accession>
<keyword evidence="2" id="KW-1185">Reference proteome</keyword>
<reference evidence="1 2" key="2">
    <citation type="submission" date="2018-11" db="EMBL/GenBank/DDBJ databases">
        <authorList>
            <consortium name="Pathogen Informatics"/>
        </authorList>
    </citation>
    <scope>NUCLEOTIDE SEQUENCE [LARGE SCALE GENOMIC DNA]</scope>
</reference>
<dbReference type="AlphaFoldDB" id="A0A0N4T142"/>
<reference evidence="3" key="1">
    <citation type="submission" date="2017-02" db="UniProtKB">
        <authorList>
            <consortium name="WormBaseParasite"/>
        </authorList>
    </citation>
    <scope>IDENTIFICATION</scope>
</reference>